<accession>A0A8K0NRP7</accession>
<dbReference type="EMBL" id="JABELV010000031">
    <property type="protein sequence ID" value="KAG7562501.1"/>
    <property type="molecule type" value="Genomic_DNA"/>
</dbReference>
<dbReference type="Proteomes" id="UP000812966">
    <property type="component" value="Unassembled WGS sequence"/>
</dbReference>
<reference evidence="1" key="1">
    <citation type="submission" date="2020-04" db="EMBL/GenBank/DDBJ databases">
        <title>Analysis of mating type loci in Filobasidium floriforme.</title>
        <authorList>
            <person name="Nowrousian M."/>
        </authorList>
    </citation>
    <scope>NUCLEOTIDE SEQUENCE</scope>
    <source>
        <strain evidence="1">CBS 6242</strain>
    </source>
</reference>
<dbReference type="PANTHER" id="PTHR33266">
    <property type="entry name" value="CHROMOSOME 15, WHOLE GENOME SHOTGUN SEQUENCE"/>
    <property type="match status" value="1"/>
</dbReference>
<evidence type="ECO:0000313" key="1">
    <source>
        <dbReference type="EMBL" id="KAG7562501.1"/>
    </source>
</evidence>
<gene>
    <name evidence="1" type="ORF">FFLO_02080</name>
</gene>
<comment type="caution">
    <text evidence="1">The sequence shown here is derived from an EMBL/GenBank/DDBJ whole genome shotgun (WGS) entry which is preliminary data.</text>
</comment>
<sequence>MDEHDLPMAGTKDGYLHGDPLMRWVVDIAARVDTGRTLHMVLMDLQSQLEALAQSLSERGPDPYPLSDLPDVPDILEAIELVCHLCSSNRKQLRPPAWLEGIWEISPSGRGWLASRMKQLNTPIPLDGTLNQIFERACGVPQRDPLPVVDPAIIARDFSRPYMGGGAGTLDEWVLYYKKQVDNSETSARHFYANVIPILQSSGSGKTRTVMELSRSRLGMLVCVRPKVALRDGIPLSTSIPPRDDIVADDLLAPSEGFFHSTRIIATWLIALARKLAEFYREDFTEFCKRNHTDSAAAKRDPKLWAVYKSRVAELLKPESVSMSPVSSPNPEFEEGSFASLRHRLLENVTRTAVTLREQSCYSMDEYYISTGDKQGSEASSAAGFFQKDLDDAFQHITDFIGDSSEYFHLAIDECGSLGERLHILRRLWSYTHGVFLFFLDTNTEIALTYNDGPVLSSARPTSVNKKLMEPFLALPQNLALRADEERYAEILSGQGDPVKHCDLLSWLPKMGRPLLNDTPYQEITETSMDLLITKILKTTSREQWHTSCVQTIALTSQRMPLTLVGLQGRPIPESISTETTGSPAQFAVDLVKNHLRRLAKVLPGVREVRTSSPSEPLLSLAAAALFRQNPVKAWNSALQYVLEAKQEHGLTSGEIGEEVGRTCLTSATDFVSRKKSLLERTAPIRLSEFFKELFFETPEERAKAAQLLRHTKDYWINFTHYARSHRLFHDATKMPIATVVEAYTRQAAIVGQPKQECWDALLPVLWSEDCPVGNQAFDPADISYVSVLFHNQGAGETEGARSNLAVSSIDMPSATHKVLVTIWFDLCGKSAPCHIYPSPVFDKSRANPPAIQYFHLTASGHTQETLKVLRHLNREAQETIRTLLGAEPLQEAVQPIVALKENHGEVHWLSC</sequence>
<dbReference type="PANTHER" id="PTHR33266:SF1">
    <property type="entry name" value="F-BOX DOMAIN-CONTAINING PROTEIN"/>
    <property type="match status" value="1"/>
</dbReference>
<organism evidence="1 2">
    <name type="scientific">Filobasidium floriforme</name>
    <dbReference type="NCBI Taxonomy" id="5210"/>
    <lineage>
        <taxon>Eukaryota</taxon>
        <taxon>Fungi</taxon>
        <taxon>Dikarya</taxon>
        <taxon>Basidiomycota</taxon>
        <taxon>Agaricomycotina</taxon>
        <taxon>Tremellomycetes</taxon>
        <taxon>Filobasidiales</taxon>
        <taxon>Filobasidiaceae</taxon>
        <taxon>Filobasidium</taxon>
    </lineage>
</organism>
<proteinExistence type="predicted"/>
<name>A0A8K0NRP7_9TREE</name>
<dbReference type="AlphaFoldDB" id="A0A8K0NRP7"/>
<protein>
    <submittedName>
        <fullName evidence="1">Uncharacterized protein</fullName>
    </submittedName>
</protein>
<keyword evidence="2" id="KW-1185">Reference proteome</keyword>
<evidence type="ECO:0000313" key="2">
    <source>
        <dbReference type="Proteomes" id="UP000812966"/>
    </source>
</evidence>
<dbReference type="OrthoDB" id="107110at2759"/>